<evidence type="ECO:0000256" key="7">
    <source>
        <dbReference type="SAM" id="MobiDB-lite"/>
    </source>
</evidence>
<dbReference type="AlphaFoldDB" id="A0A803MVL2"/>
<keyword evidence="3" id="KW-0378">Hydrolase</keyword>
<evidence type="ECO:0000313" key="10">
    <source>
        <dbReference type="Proteomes" id="UP000596660"/>
    </source>
</evidence>
<dbReference type="Gene3D" id="3.40.50.1010">
    <property type="entry name" value="5'-nuclease"/>
    <property type="match status" value="1"/>
</dbReference>
<keyword evidence="4" id="KW-0227">DNA damage</keyword>
<dbReference type="OMA" id="NCAAEIG"/>
<feature type="compositionally biased region" description="Low complexity" evidence="7">
    <location>
        <begin position="190"/>
        <end position="202"/>
    </location>
</feature>
<dbReference type="InterPro" id="IPR029060">
    <property type="entry name" value="PIN-like_dom_sf"/>
</dbReference>
<dbReference type="GO" id="GO:0006289">
    <property type="term" value="P:nucleotide-excision repair"/>
    <property type="evidence" value="ECO:0007669"/>
    <property type="project" value="InterPro"/>
</dbReference>
<comment type="subcellular location">
    <subcellularLocation>
        <location evidence="1">Nucleus</location>
    </subcellularLocation>
</comment>
<reference evidence="9" key="2">
    <citation type="submission" date="2021-03" db="UniProtKB">
        <authorList>
            <consortium name="EnsemblPlants"/>
        </authorList>
    </citation>
    <scope>IDENTIFICATION</scope>
</reference>
<sequence>MGVHGLWDLLAPVGRRVSVETLTGKRLAIDASIWMIQFMKAMRDERGEMVRNAHILGFFRRICKLLFLRTKPVFVFDGGTPALKRRTVIARRRQRENAQAKIRKTAEKLLLNHVKAMRLKQSADNLQNQKEMDSAKGKEVVSEKSDASNKDEAALEGHNQEMIDEMLAASILAEESGELGTASNCAAEIGSSSGNASTSAAAFPKEDEEDESDEEMMLVRSS</sequence>
<proteinExistence type="inferred from homology"/>
<dbReference type="InterPro" id="IPR019974">
    <property type="entry name" value="XPG_CS"/>
</dbReference>
<dbReference type="PRINTS" id="PR00066">
    <property type="entry name" value="XRODRMPGMNTG"/>
</dbReference>
<dbReference type="GO" id="GO:0004520">
    <property type="term" value="F:DNA endonuclease activity"/>
    <property type="evidence" value="ECO:0007669"/>
    <property type="project" value="TreeGrafter"/>
</dbReference>
<keyword evidence="10" id="KW-1185">Reference proteome</keyword>
<evidence type="ECO:0000256" key="6">
    <source>
        <dbReference type="ARBA" id="ARBA00023242"/>
    </source>
</evidence>
<dbReference type="Gramene" id="AUR62035939-RA">
    <property type="protein sequence ID" value="AUR62035939-RA:cds"/>
    <property type="gene ID" value="AUR62035939"/>
</dbReference>
<evidence type="ECO:0000256" key="2">
    <source>
        <dbReference type="ARBA" id="ARBA00005283"/>
    </source>
</evidence>
<dbReference type="InterPro" id="IPR006085">
    <property type="entry name" value="XPG_DNA_repair_N"/>
</dbReference>
<feature type="region of interest" description="Disordered" evidence="7">
    <location>
        <begin position="179"/>
        <end position="222"/>
    </location>
</feature>
<dbReference type="PANTHER" id="PTHR16171">
    <property type="entry name" value="DNA REPAIR PROTEIN COMPLEMENTING XP-G CELLS-RELATED"/>
    <property type="match status" value="1"/>
</dbReference>
<feature type="domain" description="XPG N-terminal" evidence="8">
    <location>
        <begin position="1"/>
        <end position="98"/>
    </location>
</feature>
<keyword evidence="3" id="KW-0255">Endonuclease</keyword>
<protein>
    <recommendedName>
        <fullName evidence="8">XPG N-terminal domain-containing protein</fullName>
    </recommendedName>
</protein>
<dbReference type="PROSITE" id="PS00841">
    <property type="entry name" value="XPG_1"/>
    <property type="match status" value="1"/>
</dbReference>
<feature type="compositionally biased region" description="Basic and acidic residues" evidence="7">
    <location>
        <begin position="130"/>
        <end position="152"/>
    </location>
</feature>
<evidence type="ECO:0000256" key="5">
    <source>
        <dbReference type="ARBA" id="ARBA00023204"/>
    </source>
</evidence>
<evidence type="ECO:0000256" key="4">
    <source>
        <dbReference type="ARBA" id="ARBA00022763"/>
    </source>
</evidence>
<dbReference type="SUPFAM" id="SSF88723">
    <property type="entry name" value="PIN domain-like"/>
    <property type="match status" value="1"/>
</dbReference>
<comment type="similarity">
    <text evidence="2">Belongs to the XPG/RAD2 endonuclease family. XPG subfamily.</text>
</comment>
<feature type="compositionally biased region" description="Acidic residues" evidence="7">
    <location>
        <begin position="206"/>
        <end position="216"/>
    </location>
</feature>
<dbReference type="SMART" id="SM00485">
    <property type="entry name" value="XPGN"/>
    <property type="match status" value="1"/>
</dbReference>
<dbReference type="GO" id="GO:0003697">
    <property type="term" value="F:single-stranded DNA binding"/>
    <property type="evidence" value="ECO:0007669"/>
    <property type="project" value="InterPro"/>
</dbReference>
<evidence type="ECO:0000259" key="8">
    <source>
        <dbReference type="SMART" id="SM00485"/>
    </source>
</evidence>
<keyword evidence="5" id="KW-0234">DNA repair</keyword>
<feature type="region of interest" description="Disordered" evidence="7">
    <location>
        <begin position="121"/>
        <end position="152"/>
    </location>
</feature>
<dbReference type="PANTHER" id="PTHR16171:SF7">
    <property type="entry name" value="DNA REPAIR PROTEIN RAD2"/>
    <property type="match status" value="1"/>
</dbReference>
<dbReference type="Pfam" id="PF00752">
    <property type="entry name" value="XPG_N"/>
    <property type="match status" value="1"/>
</dbReference>
<evidence type="ECO:0000313" key="9">
    <source>
        <dbReference type="EnsemblPlants" id="AUR62035939-RA:cds"/>
    </source>
</evidence>
<dbReference type="GO" id="GO:0005634">
    <property type="term" value="C:nucleus"/>
    <property type="evidence" value="ECO:0007669"/>
    <property type="project" value="UniProtKB-SubCell"/>
</dbReference>
<dbReference type="InterPro" id="IPR001044">
    <property type="entry name" value="XPG/Rad2_eukaryotes"/>
</dbReference>
<keyword evidence="3" id="KW-0540">Nuclease</keyword>
<evidence type="ECO:0000256" key="3">
    <source>
        <dbReference type="ARBA" id="ARBA00022759"/>
    </source>
</evidence>
<dbReference type="PRINTS" id="PR00853">
    <property type="entry name" value="XPGRADSUPER"/>
</dbReference>
<keyword evidence="6" id="KW-0539">Nucleus</keyword>
<dbReference type="InterPro" id="IPR006084">
    <property type="entry name" value="XPG/Rad2"/>
</dbReference>
<accession>A0A803MVL2</accession>
<dbReference type="GO" id="GO:0016788">
    <property type="term" value="F:hydrolase activity, acting on ester bonds"/>
    <property type="evidence" value="ECO:0007669"/>
    <property type="project" value="InterPro"/>
</dbReference>
<evidence type="ECO:0000256" key="1">
    <source>
        <dbReference type="ARBA" id="ARBA00004123"/>
    </source>
</evidence>
<dbReference type="CDD" id="cd09868">
    <property type="entry name" value="PIN_XPG_RAD2"/>
    <property type="match status" value="1"/>
</dbReference>
<dbReference type="Proteomes" id="UP000596660">
    <property type="component" value="Unplaced"/>
</dbReference>
<dbReference type="FunFam" id="3.40.50.1010:FF:000031">
    <property type="entry name" value="DNA repair protein UVH3"/>
    <property type="match status" value="1"/>
</dbReference>
<name>A0A803MVL2_CHEQI</name>
<dbReference type="EnsemblPlants" id="AUR62035939-RA">
    <property type="protein sequence ID" value="AUR62035939-RA:cds"/>
    <property type="gene ID" value="AUR62035939"/>
</dbReference>
<organism evidence="9 10">
    <name type="scientific">Chenopodium quinoa</name>
    <name type="common">Quinoa</name>
    <dbReference type="NCBI Taxonomy" id="63459"/>
    <lineage>
        <taxon>Eukaryota</taxon>
        <taxon>Viridiplantae</taxon>
        <taxon>Streptophyta</taxon>
        <taxon>Embryophyta</taxon>
        <taxon>Tracheophyta</taxon>
        <taxon>Spermatophyta</taxon>
        <taxon>Magnoliopsida</taxon>
        <taxon>eudicotyledons</taxon>
        <taxon>Gunneridae</taxon>
        <taxon>Pentapetalae</taxon>
        <taxon>Caryophyllales</taxon>
        <taxon>Chenopodiaceae</taxon>
        <taxon>Chenopodioideae</taxon>
        <taxon>Atripliceae</taxon>
        <taxon>Chenopodium</taxon>
    </lineage>
</organism>
<reference evidence="9" key="1">
    <citation type="journal article" date="2017" name="Nature">
        <title>The genome of Chenopodium quinoa.</title>
        <authorList>
            <person name="Jarvis D.E."/>
            <person name="Ho Y.S."/>
            <person name="Lightfoot D.J."/>
            <person name="Schmoeckel S.M."/>
            <person name="Li B."/>
            <person name="Borm T.J.A."/>
            <person name="Ohyanagi H."/>
            <person name="Mineta K."/>
            <person name="Michell C.T."/>
            <person name="Saber N."/>
            <person name="Kharbatia N.M."/>
            <person name="Rupper R.R."/>
            <person name="Sharp A.R."/>
            <person name="Dally N."/>
            <person name="Boughton B.A."/>
            <person name="Woo Y.H."/>
            <person name="Gao G."/>
            <person name="Schijlen E.G.W.M."/>
            <person name="Guo X."/>
            <person name="Momin A.A."/>
            <person name="Negrao S."/>
            <person name="Al-Babili S."/>
            <person name="Gehring C."/>
            <person name="Roessner U."/>
            <person name="Jung C."/>
            <person name="Murphy K."/>
            <person name="Arold S.T."/>
            <person name="Gojobori T."/>
            <person name="van der Linden C.G."/>
            <person name="van Loo E.N."/>
            <person name="Jellen E.N."/>
            <person name="Maughan P.J."/>
            <person name="Tester M."/>
        </authorList>
    </citation>
    <scope>NUCLEOTIDE SEQUENCE [LARGE SCALE GENOMIC DNA]</scope>
    <source>
        <strain evidence="9">cv. PI 614886</strain>
    </source>
</reference>